<organism evidence="9 10">
    <name type="scientific">Nitrosomonas ureae</name>
    <dbReference type="NCBI Taxonomy" id="44577"/>
    <lineage>
        <taxon>Bacteria</taxon>
        <taxon>Pseudomonadati</taxon>
        <taxon>Pseudomonadota</taxon>
        <taxon>Betaproteobacteria</taxon>
        <taxon>Nitrosomonadales</taxon>
        <taxon>Nitrosomonadaceae</taxon>
        <taxon>Nitrosomonas</taxon>
    </lineage>
</organism>
<evidence type="ECO:0000256" key="6">
    <source>
        <dbReference type="PROSITE-ProRule" id="PRU00433"/>
    </source>
</evidence>
<evidence type="ECO:0000259" key="8">
    <source>
        <dbReference type="PROSITE" id="PS51007"/>
    </source>
</evidence>
<dbReference type="GO" id="GO:0020037">
    <property type="term" value="F:heme binding"/>
    <property type="evidence" value="ECO:0007669"/>
    <property type="project" value="InterPro"/>
</dbReference>
<evidence type="ECO:0000313" key="10">
    <source>
        <dbReference type="Proteomes" id="UP000236753"/>
    </source>
</evidence>
<dbReference type="PANTHER" id="PTHR33751:SF9">
    <property type="entry name" value="CYTOCHROME C4"/>
    <property type="match status" value="1"/>
</dbReference>
<dbReference type="SUPFAM" id="SSF46626">
    <property type="entry name" value="Cytochrome c"/>
    <property type="match status" value="1"/>
</dbReference>
<dbReference type="GO" id="GO:0046872">
    <property type="term" value="F:metal ion binding"/>
    <property type="evidence" value="ECO:0007669"/>
    <property type="project" value="UniProtKB-KW"/>
</dbReference>
<gene>
    <name evidence="9" type="ORF">SAMN05216334_102204</name>
</gene>
<evidence type="ECO:0000256" key="1">
    <source>
        <dbReference type="ARBA" id="ARBA00022448"/>
    </source>
</evidence>
<protein>
    <submittedName>
        <fullName evidence="9">Cytochrome c553</fullName>
    </submittedName>
</protein>
<feature type="chain" id="PRO_5009284013" evidence="7">
    <location>
        <begin position="26"/>
        <end position="108"/>
    </location>
</feature>
<evidence type="ECO:0000256" key="3">
    <source>
        <dbReference type="ARBA" id="ARBA00022723"/>
    </source>
</evidence>
<dbReference type="EMBL" id="FNUX01000002">
    <property type="protein sequence ID" value="SEF50173.1"/>
    <property type="molecule type" value="Genomic_DNA"/>
</dbReference>
<feature type="domain" description="Cytochrome c" evidence="8">
    <location>
        <begin position="27"/>
        <end position="108"/>
    </location>
</feature>
<keyword evidence="2 6" id="KW-0349">Heme</keyword>
<sequence length="108" mass="11752">MKHKLIMNLLLAMGMFLAFTGVSQAEGDAAAAKDKLSMCEGCHGIPGYRTAFPNAYNVPKLGGQHAEYIVKALEGYKNGTRSHPTMTGLAKTLSEQDFKDFAAYYSKN</sequence>
<evidence type="ECO:0000256" key="7">
    <source>
        <dbReference type="SAM" id="SignalP"/>
    </source>
</evidence>
<keyword evidence="4" id="KW-0249">Electron transport</keyword>
<keyword evidence="5 6" id="KW-0408">Iron</keyword>
<evidence type="ECO:0000256" key="4">
    <source>
        <dbReference type="ARBA" id="ARBA00022982"/>
    </source>
</evidence>
<dbReference type="InterPro" id="IPR009056">
    <property type="entry name" value="Cyt_c-like_dom"/>
</dbReference>
<evidence type="ECO:0000256" key="5">
    <source>
        <dbReference type="ARBA" id="ARBA00023004"/>
    </source>
</evidence>
<dbReference type="GO" id="GO:0009055">
    <property type="term" value="F:electron transfer activity"/>
    <property type="evidence" value="ECO:0007669"/>
    <property type="project" value="InterPro"/>
</dbReference>
<dbReference type="InterPro" id="IPR050597">
    <property type="entry name" value="Cytochrome_c_Oxidase_Subunit"/>
</dbReference>
<keyword evidence="3 6" id="KW-0479">Metal-binding</keyword>
<evidence type="ECO:0000256" key="2">
    <source>
        <dbReference type="ARBA" id="ARBA00022617"/>
    </source>
</evidence>
<feature type="signal peptide" evidence="7">
    <location>
        <begin position="1"/>
        <end position="25"/>
    </location>
</feature>
<dbReference type="InterPro" id="IPR036909">
    <property type="entry name" value="Cyt_c-like_dom_sf"/>
</dbReference>
<keyword evidence="7" id="KW-0732">Signal</keyword>
<proteinExistence type="predicted"/>
<dbReference type="AlphaFoldDB" id="A0A1H5SHL7"/>
<dbReference type="RefSeq" id="WP_258039242.1">
    <property type="nucleotide sequence ID" value="NZ_FNUX01000002.1"/>
</dbReference>
<dbReference type="PROSITE" id="PS51007">
    <property type="entry name" value="CYTC"/>
    <property type="match status" value="1"/>
</dbReference>
<reference evidence="9 10" key="1">
    <citation type="submission" date="2016-10" db="EMBL/GenBank/DDBJ databases">
        <authorList>
            <person name="de Groot N.N."/>
        </authorList>
    </citation>
    <scope>NUCLEOTIDE SEQUENCE [LARGE SCALE GENOMIC DNA]</scope>
    <source>
        <strain evidence="9 10">Nm13</strain>
    </source>
</reference>
<accession>A0A1H5SHL7</accession>
<dbReference type="Proteomes" id="UP000236753">
    <property type="component" value="Unassembled WGS sequence"/>
</dbReference>
<keyword evidence="1" id="KW-0813">Transport</keyword>
<name>A0A1H5SHL7_9PROT</name>
<dbReference type="PANTHER" id="PTHR33751">
    <property type="entry name" value="CBB3-TYPE CYTOCHROME C OXIDASE SUBUNIT FIXP"/>
    <property type="match status" value="1"/>
</dbReference>
<evidence type="ECO:0000313" key="9">
    <source>
        <dbReference type="EMBL" id="SEF50173.1"/>
    </source>
</evidence>
<dbReference type="Gene3D" id="1.10.760.10">
    <property type="entry name" value="Cytochrome c-like domain"/>
    <property type="match status" value="1"/>
</dbReference>